<accession>A0AAE9ZCF8</accession>
<keyword evidence="1" id="KW-0812">Transmembrane</keyword>
<dbReference type="AlphaFoldDB" id="A0AAE9ZCF8"/>
<proteinExistence type="predicted"/>
<name>A0AAE9ZCF8_9PROT</name>
<keyword evidence="1" id="KW-0472">Membrane</keyword>
<evidence type="ECO:0000313" key="3">
    <source>
        <dbReference type="Proteomes" id="UP001214043"/>
    </source>
</evidence>
<reference evidence="2" key="1">
    <citation type="submission" date="2023-02" db="EMBL/GenBank/DDBJ databases">
        <title>Genome sequence of Hyphococcus flavus.</title>
        <authorList>
            <person name="Rong J.-C."/>
            <person name="Zhao Q."/>
            <person name="Yi M."/>
            <person name="Wu J.-Y."/>
        </authorList>
    </citation>
    <scope>NUCLEOTIDE SEQUENCE</scope>
    <source>
        <strain evidence="2">MCCC 1K03223</strain>
    </source>
</reference>
<organism evidence="2 3">
    <name type="scientific">Hyphococcus flavus</name>
    <dbReference type="NCBI Taxonomy" id="1866326"/>
    <lineage>
        <taxon>Bacteria</taxon>
        <taxon>Pseudomonadati</taxon>
        <taxon>Pseudomonadota</taxon>
        <taxon>Alphaproteobacteria</taxon>
        <taxon>Parvularculales</taxon>
        <taxon>Parvularculaceae</taxon>
        <taxon>Hyphococcus</taxon>
    </lineage>
</organism>
<keyword evidence="3" id="KW-1185">Reference proteome</keyword>
<dbReference type="RefSeq" id="WP_274494178.1">
    <property type="nucleotide sequence ID" value="NZ_CP118166.1"/>
</dbReference>
<gene>
    <name evidence="2" type="ORF">PUV54_03515</name>
</gene>
<dbReference type="Proteomes" id="UP001214043">
    <property type="component" value="Chromosome"/>
</dbReference>
<dbReference type="KEGG" id="hfl:PUV54_03515"/>
<evidence type="ECO:0000313" key="2">
    <source>
        <dbReference type="EMBL" id="WDI32259.1"/>
    </source>
</evidence>
<dbReference type="EMBL" id="CP118166">
    <property type="protein sequence ID" value="WDI32259.1"/>
    <property type="molecule type" value="Genomic_DNA"/>
</dbReference>
<feature type="transmembrane region" description="Helical" evidence="1">
    <location>
        <begin position="24"/>
        <end position="43"/>
    </location>
</feature>
<protein>
    <submittedName>
        <fullName evidence="2">Uncharacterized protein</fullName>
    </submittedName>
</protein>
<keyword evidence="1" id="KW-1133">Transmembrane helix</keyword>
<evidence type="ECO:0000256" key="1">
    <source>
        <dbReference type="SAM" id="Phobius"/>
    </source>
</evidence>
<sequence length="69" mass="6766">MAVTTHPADYAAAPVKVGPKTAMTALYVVIGLAAMAIAIPAALATGAAEPGVFDECYSACATATPLASQ</sequence>